<feature type="coiled-coil region" evidence="15">
    <location>
        <begin position="48"/>
        <end position="82"/>
    </location>
</feature>
<evidence type="ECO:0000256" key="1">
    <source>
        <dbReference type="ARBA" id="ARBA00005513"/>
    </source>
</evidence>
<comment type="function">
    <text evidence="11 13">F(1)F(0) ATP synthase produces ATP from ADP in the presence of a proton or sodium gradient. F-type ATPases consist of two structural domains, F(1) containing the extramembraneous catalytic core and F(0) containing the membrane proton channel, linked together by a central stalk and a peripheral stalk. During catalysis, ATP synthesis in the catalytic domain of F(1) is coupled via a rotary mechanism of the central stalk subunits to proton translocation.</text>
</comment>
<evidence type="ECO:0000256" key="5">
    <source>
        <dbReference type="ARBA" id="ARBA00022692"/>
    </source>
</evidence>
<proteinExistence type="inferred from homology"/>
<dbReference type="RefSeq" id="WP_078783673.1">
    <property type="nucleotide sequence ID" value="NZ_CABIYV010000004.1"/>
</dbReference>
<evidence type="ECO:0000256" key="2">
    <source>
        <dbReference type="ARBA" id="ARBA00022448"/>
    </source>
</evidence>
<keyword evidence="3 13" id="KW-1003">Cell membrane</keyword>
<keyword evidence="10 13" id="KW-0066">ATP synthesis</keyword>
<evidence type="ECO:0000256" key="7">
    <source>
        <dbReference type="ARBA" id="ARBA00022989"/>
    </source>
</evidence>
<keyword evidence="9 13" id="KW-0472">Membrane</keyword>
<dbReference type="GO" id="GO:0045259">
    <property type="term" value="C:proton-transporting ATP synthase complex"/>
    <property type="evidence" value="ECO:0007669"/>
    <property type="project" value="UniProtKB-KW"/>
</dbReference>
<evidence type="ECO:0000256" key="15">
    <source>
        <dbReference type="SAM" id="Coils"/>
    </source>
</evidence>
<dbReference type="GO" id="GO:0012505">
    <property type="term" value="C:endomembrane system"/>
    <property type="evidence" value="ECO:0007669"/>
    <property type="project" value="UniProtKB-SubCell"/>
</dbReference>
<comment type="similarity">
    <text evidence="1 13 14">Belongs to the ATPase B chain family.</text>
</comment>
<keyword evidence="17" id="KW-1185">Reference proteome</keyword>
<dbReference type="GeneID" id="93337159"/>
<dbReference type="InterPro" id="IPR005864">
    <property type="entry name" value="ATP_synth_F0_bsu_bac"/>
</dbReference>
<evidence type="ECO:0000256" key="4">
    <source>
        <dbReference type="ARBA" id="ARBA00022547"/>
    </source>
</evidence>
<keyword evidence="8 13" id="KW-0406">Ion transport</keyword>
<name>A0A1T4WJW5_9FIRM</name>
<dbReference type="Proteomes" id="UP000190286">
    <property type="component" value="Unassembled WGS sequence"/>
</dbReference>
<keyword evidence="7 13" id="KW-1133">Transmembrane helix</keyword>
<dbReference type="InterPro" id="IPR050059">
    <property type="entry name" value="ATP_synthase_B_chain"/>
</dbReference>
<reference evidence="16 17" key="1">
    <citation type="submission" date="2017-02" db="EMBL/GenBank/DDBJ databases">
        <authorList>
            <person name="Peterson S.W."/>
        </authorList>
    </citation>
    <scope>NUCLEOTIDE SEQUENCE [LARGE SCALE GENOMIC DNA]</scope>
    <source>
        <strain evidence="16 17">ATCC 27749</strain>
    </source>
</reference>
<accession>A0A1T4WJW5</accession>
<sequence length="168" mass="18797">MTGFESFVGVNPWTALFTFCNMLITFAVLKKFLFKPVKKMIDDRQQEIDTMYADADAAKQKAADLEKEYADHLQSIKDERDAMLREATARAQKREEEIVGEARAEAASIRAAAEADIAQERKKAVNDLKNEIGGMAVEIAGKVVEREINESDHQALIDEFIRNVGDAS</sequence>
<dbReference type="CDD" id="cd06503">
    <property type="entry name" value="ATP-synt_Fo_b"/>
    <property type="match status" value="1"/>
</dbReference>
<gene>
    <name evidence="13" type="primary">atpF</name>
    <name evidence="16" type="ORF">SAMN02745178_00669</name>
</gene>
<evidence type="ECO:0000256" key="3">
    <source>
        <dbReference type="ARBA" id="ARBA00022475"/>
    </source>
</evidence>
<dbReference type="HAMAP" id="MF_01398">
    <property type="entry name" value="ATP_synth_b_bprime"/>
    <property type="match status" value="1"/>
</dbReference>
<keyword evidence="2 13" id="KW-0813">Transport</keyword>
<comment type="subunit">
    <text evidence="13">F-type ATPases have 2 components, F(1) - the catalytic core - and F(0) - the membrane proton channel. F(1) has five subunits: alpha(3), beta(3), gamma(1), delta(1), epsilon(1). F(0) has three main subunits: a(1), b(2) and c(10-14). The alpha and beta chains form an alternating ring which encloses part of the gamma chain. F(1) is attached to F(0) by a central stalk formed by the gamma and epsilon chains, while a peripheral stalk is formed by the delta and b chains.</text>
</comment>
<comment type="subcellular location">
    <subcellularLocation>
        <location evidence="13">Cell membrane</location>
        <topology evidence="13">Single-pass membrane protein</topology>
    </subcellularLocation>
    <subcellularLocation>
        <location evidence="12">Endomembrane system</location>
        <topology evidence="12">Single-pass membrane protein</topology>
    </subcellularLocation>
</comment>
<evidence type="ECO:0000256" key="14">
    <source>
        <dbReference type="RuleBase" id="RU003848"/>
    </source>
</evidence>
<dbReference type="EMBL" id="FUYF01000003">
    <property type="protein sequence ID" value="SKA77612.1"/>
    <property type="molecule type" value="Genomic_DNA"/>
</dbReference>
<dbReference type="PANTHER" id="PTHR33445">
    <property type="entry name" value="ATP SYNTHASE SUBUNIT B', CHLOROPLASTIC"/>
    <property type="match status" value="1"/>
</dbReference>
<dbReference type="GO" id="GO:0005886">
    <property type="term" value="C:plasma membrane"/>
    <property type="evidence" value="ECO:0007669"/>
    <property type="project" value="UniProtKB-SubCell"/>
</dbReference>
<protein>
    <recommendedName>
        <fullName evidence="13">ATP synthase subunit b</fullName>
    </recommendedName>
    <alternativeName>
        <fullName evidence="13">ATP synthase F(0) sector subunit b</fullName>
    </alternativeName>
    <alternativeName>
        <fullName evidence="13">ATPase subunit I</fullName>
    </alternativeName>
    <alternativeName>
        <fullName evidence="13">F-type ATPase subunit b</fullName>
        <shortName evidence="13">F-ATPase subunit b</shortName>
    </alternativeName>
</protein>
<feature type="transmembrane region" description="Helical" evidence="13">
    <location>
        <begin position="12"/>
        <end position="29"/>
    </location>
</feature>
<keyword evidence="4 13" id="KW-0138">CF(0)</keyword>
<dbReference type="AlphaFoldDB" id="A0A1T4WJW5"/>
<evidence type="ECO:0000256" key="9">
    <source>
        <dbReference type="ARBA" id="ARBA00023136"/>
    </source>
</evidence>
<evidence type="ECO:0000256" key="8">
    <source>
        <dbReference type="ARBA" id="ARBA00023065"/>
    </source>
</evidence>
<organism evidence="16 17">
    <name type="scientific">Gemmiger formicilis</name>
    <dbReference type="NCBI Taxonomy" id="745368"/>
    <lineage>
        <taxon>Bacteria</taxon>
        <taxon>Bacillati</taxon>
        <taxon>Bacillota</taxon>
        <taxon>Clostridia</taxon>
        <taxon>Eubacteriales</taxon>
        <taxon>Gemmiger</taxon>
    </lineage>
</organism>
<evidence type="ECO:0000256" key="6">
    <source>
        <dbReference type="ARBA" id="ARBA00022781"/>
    </source>
</evidence>
<dbReference type="NCBIfam" id="TIGR01144">
    <property type="entry name" value="ATP_synt_b"/>
    <property type="match status" value="1"/>
</dbReference>
<dbReference type="InterPro" id="IPR028987">
    <property type="entry name" value="ATP_synth_B-like_membr_sf"/>
</dbReference>
<evidence type="ECO:0000313" key="17">
    <source>
        <dbReference type="Proteomes" id="UP000190286"/>
    </source>
</evidence>
<evidence type="ECO:0000313" key="16">
    <source>
        <dbReference type="EMBL" id="SKA77612.1"/>
    </source>
</evidence>
<comment type="function">
    <text evidence="13">Component of the F(0) channel, it forms part of the peripheral stalk, linking F(1) to F(0).</text>
</comment>
<dbReference type="OrthoDB" id="9795863at2"/>
<dbReference type="GO" id="GO:0046961">
    <property type="term" value="F:proton-transporting ATPase activity, rotational mechanism"/>
    <property type="evidence" value="ECO:0007669"/>
    <property type="project" value="TreeGrafter"/>
</dbReference>
<keyword evidence="6 13" id="KW-0375">Hydrogen ion transport</keyword>
<dbReference type="GO" id="GO:0046933">
    <property type="term" value="F:proton-transporting ATP synthase activity, rotational mechanism"/>
    <property type="evidence" value="ECO:0007669"/>
    <property type="project" value="UniProtKB-UniRule"/>
</dbReference>
<keyword evidence="5 13" id="KW-0812">Transmembrane</keyword>
<evidence type="ECO:0000256" key="10">
    <source>
        <dbReference type="ARBA" id="ARBA00023310"/>
    </source>
</evidence>
<evidence type="ECO:0000256" key="13">
    <source>
        <dbReference type="HAMAP-Rule" id="MF_01398"/>
    </source>
</evidence>
<evidence type="ECO:0000256" key="12">
    <source>
        <dbReference type="ARBA" id="ARBA00037847"/>
    </source>
</evidence>
<dbReference type="Pfam" id="PF00430">
    <property type="entry name" value="ATP-synt_B"/>
    <property type="match status" value="1"/>
</dbReference>
<dbReference type="SUPFAM" id="SSF81573">
    <property type="entry name" value="F1F0 ATP synthase subunit B, membrane domain"/>
    <property type="match status" value="1"/>
</dbReference>
<dbReference type="PANTHER" id="PTHR33445:SF1">
    <property type="entry name" value="ATP SYNTHASE SUBUNIT B"/>
    <property type="match status" value="1"/>
</dbReference>
<keyword evidence="15" id="KW-0175">Coiled coil</keyword>
<dbReference type="InterPro" id="IPR002146">
    <property type="entry name" value="ATP_synth_b/b'su_bac/chlpt"/>
</dbReference>
<dbReference type="STRING" id="745368.SAMN02745178_00669"/>
<evidence type="ECO:0000256" key="11">
    <source>
        <dbReference type="ARBA" id="ARBA00025198"/>
    </source>
</evidence>